<reference evidence="1 2" key="1">
    <citation type="submission" date="2018-05" db="EMBL/GenBank/DDBJ databases">
        <title>Streptomyces venezuelae.</title>
        <authorList>
            <person name="Kim W."/>
            <person name="Lee N."/>
            <person name="Cho B.-K."/>
        </authorList>
    </citation>
    <scope>NUCLEOTIDE SEQUENCE [LARGE SCALE GENOMIC DNA]</scope>
    <source>
        <strain evidence="1 2">ATCC 14583</strain>
    </source>
</reference>
<name>A0A5P2BKQ1_STRVZ</name>
<protein>
    <submittedName>
        <fullName evidence="1">Uncharacterized protein</fullName>
    </submittedName>
</protein>
<sequence>MTIKVYPKIIRPVRKGAPMTSLPDSDNPLVHGFLPHRLPALHLAGGWTDLDALAHATAAAPCREEARLLVAEACRASALPSLRHRVARLSEHRARAAATRLAVIVAACGWTELDPASTKATRVANEQFLALWTSLAHRSDYSRLVGLPTLALFNWAPLRKPGRAVPVDQLARTESLVPIVRWSAADRPLSRLDRLMLATVRLEAHGVWLFRLAETLAGRSPADRSVSVALRRMTRIQHALHGQLRSCAARLVLAPATGQQCAVLASLAAREALEPPVLLAADAVLGMGGRMGTGSRCQQRRHLAARHRAWLSTLDRRSAAVRTLAHRRGADADAYRDAQESLVALRCAYAGLVRTAAQPAAAGCAGAAHRMADDVRRNGLPVDGAA</sequence>
<dbReference type="AlphaFoldDB" id="A0A5P2BKQ1"/>
<gene>
    <name evidence="1" type="ORF">DEJ47_35275</name>
</gene>
<accession>A0A5P2BKQ1</accession>
<keyword evidence="2" id="KW-1185">Reference proteome</keyword>
<proteinExistence type="predicted"/>
<evidence type="ECO:0000313" key="2">
    <source>
        <dbReference type="Proteomes" id="UP000323046"/>
    </source>
</evidence>
<dbReference type="Proteomes" id="UP000323046">
    <property type="component" value="Chromosome"/>
</dbReference>
<organism evidence="1 2">
    <name type="scientific">Streptomyces venezuelae</name>
    <dbReference type="NCBI Taxonomy" id="54571"/>
    <lineage>
        <taxon>Bacteria</taxon>
        <taxon>Bacillati</taxon>
        <taxon>Actinomycetota</taxon>
        <taxon>Actinomycetes</taxon>
        <taxon>Kitasatosporales</taxon>
        <taxon>Streptomycetaceae</taxon>
        <taxon>Streptomyces</taxon>
    </lineage>
</organism>
<evidence type="ECO:0000313" key="1">
    <source>
        <dbReference type="EMBL" id="QES30982.1"/>
    </source>
</evidence>
<dbReference type="EMBL" id="CP029193">
    <property type="protein sequence ID" value="QES30982.1"/>
    <property type="molecule type" value="Genomic_DNA"/>
</dbReference>